<dbReference type="PROSITE" id="PS50800">
    <property type="entry name" value="SAP"/>
    <property type="match status" value="1"/>
</dbReference>
<keyword evidence="2" id="KW-1133">Transmembrane helix</keyword>
<dbReference type="OrthoDB" id="2016540at2759"/>
<evidence type="ECO:0000259" key="3">
    <source>
        <dbReference type="PROSITE" id="PS50800"/>
    </source>
</evidence>
<evidence type="ECO:0000313" key="5">
    <source>
        <dbReference type="Proteomes" id="UP000240830"/>
    </source>
</evidence>
<dbReference type="InterPro" id="IPR036361">
    <property type="entry name" value="SAP_dom_sf"/>
</dbReference>
<accession>A0A2H9TK37</accession>
<dbReference type="STRING" id="1246581.A0A2H9TK37"/>
<dbReference type="EMBL" id="MTSL01000142">
    <property type="protein sequence ID" value="PJF18099.1"/>
    <property type="molecule type" value="Genomic_DNA"/>
</dbReference>
<dbReference type="Proteomes" id="UP000240830">
    <property type="component" value="Unassembled WGS sequence"/>
</dbReference>
<comment type="caution">
    <text evidence="4">The sequence shown here is derived from an EMBL/GenBank/DDBJ whole genome shotgun (WGS) entry which is preliminary data.</text>
</comment>
<proteinExistence type="predicted"/>
<feature type="region of interest" description="Disordered" evidence="1">
    <location>
        <begin position="35"/>
        <end position="74"/>
    </location>
</feature>
<keyword evidence="2" id="KW-0812">Transmembrane</keyword>
<dbReference type="Pfam" id="PF02037">
    <property type="entry name" value="SAP"/>
    <property type="match status" value="1"/>
</dbReference>
<feature type="domain" description="SAP" evidence="3">
    <location>
        <begin position="1"/>
        <end position="32"/>
    </location>
</feature>
<evidence type="ECO:0000256" key="2">
    <source>
        <dbReference type="SAM" id="Phobius"/>
    </source>
</evidence>
<dbReference type="InterPro" id="IPR003034">
    <property type="entry name" value="SAP_dom"/>
</dbReference>
<dbReference type="AlphaFoldDB" id="A0A2H9TK37"/>
<protein>
    <recommendedName>
        <fullName evidence="3">SAP domain-containing protein</fullName>
    </recommendedName>
</protein>
<reference evidence="4 5" key="1">
    <citation type="submission" date="2016-10" db="EMBL/GenBank/DDBJ databases">
        <title>The genome of Paramicrosporidium saccamoebae is the missing link in understanding Cryptomycota and Microsporidia evolution.</title>
        <authorList>
            <person name="Quandt C.A."/>
            <person name="Beaudet D."/>
            <person name="Corsaro D."/>
            <person name="Michel R."/>
            <person name="Corradi N."/>
            <person name="James T."/>
        </authorList>
    </citation>
    <scope>NUCLEOTIDE SEQUENCE [LARGE SCALE GENOMIC DNA]</scope>
    <source>
        <strain evidence="4 5">KSL3</strain>
    </source>
</reference>
<organism evidence="4 5">
    <name type="scientific">Paramicrosporidium saccamoebae</name>
    <dbReference type="NCBI Taxonomy" id="1246581"/>
    <lineage>
        <taxon>Eukaryota</taxon>
        <taxon>Fungi</taxon>
        <taxon>Fungi incertae sedis</taxon>
        <taxon>Cryptomycota</taxon>
        <taxon>Cryptomycota incertae sedis</taxon>
        <taxon>Paramicrosporidium</taxon>
    </lineage>
</organism>
<dbReference type="Gene3D" id="1.10.720.30">
    <property type="entry name" value="SAP domain"/>
    <property type="match status" value="1"/>
</dbReference>
<keyword evidence="5" id="KW-1185">Reference proteome</keyword>
<name>A0A2H9TK37_9FUNG</name>
<evidence type="ECO:0000256" key="1">
    <source>
        <dbReference type="SAM" id="MobiDB-lite"/>
    </source>
</evidence>
<feature type="transmembrane region" description="Helical" evidence="2">
    <location>
        <begin position="150"/>
        <end position="173"/>
    </location>
</feature>
<feature type="transmembrane region" description="Helical" evidence="2">
    <location>
        <begin position="112"/>
        <end position="130"/>
    </location>
</feature>
<evidence type="ECO:0000313" key="4">
    <source>
        <dbReference type="EMBL" id="PJF18099.1"/>
    </source>
</evidence>
<gene>
    <name evidence="4" type="ORF">PSACC_02081</name>
</gene>
<keyword evidence="2" id="KW-0472">Membrane</keyword>
<dbReference type="SUPFAM" id="SSF68906">
    <property type="entry name" value="SAP domain"/>
    <property type="match status" value="1"/>
</dbReference>
<sequence length="252" mass="27030">MSVNQLKDELASLGMSPVGNKGALVQRLQEAQSAANPFVENPKGLSVSPGRRKTPSKTPVKHKEQPLSKTSSQMTSEDIGFMTSPITTIMLALRCAVSLGKDGAGMARNSPLIMANVVVCIFLVITLFLFDGPQQAYLAPVREAVMWYGRWVVLGILSSVGLGTGAHTFLLFLGPFIARVTTAAYICKSTDFPLYGLNSLLCPTEPSEELNVTLLTILNKIKWEAFAWGLGTAIGELPPYLVARACTITLAG</sequence>